<gene>
    <name evidence="1" type="ORF">HYN69_18285</name>
</gene>
<dbReference type="OrthoDB" id="7858800at2"/>
<evidence type="ECO:0000313" key="2">
    <source>
        <dbReference type="Proteomes" id="UP000244496"/>
    </source>
</evidence>
<protein>
    <submittedName>
        <fullName evidence="1">Uncharacterized protein</fullName>
    </submittedName>
</protein>
<accession>A0A2S0URX7</accession>
<dbReference type="Proteomes" id="UP000244496">
    <property type="component" value="Plasmid unnamed1"/>
</dbReference>
<geneLocation type="plasmid" evidence="1">
    <name>unnamed1</name>
</geneLocation>
<proteinExistence type="predicted"/>
<evidence type="ECO:0000313" key="1">
    <source>
        <dbReference type="EMBL" id="AWB50557.1"/>
    </source>
</evidence>
<dbReference type="EMBL" id="CP028919">
    <property type="protein sequence ID" value="AWB50557.1"/>
    <property type="molecule type" value="Genomic_DNA"/>
</dbReference>
<dbReference type="AlphaFoldDB" id="A0A2S0URX7"/>
<keyword evidence="1" id="KW-0614">Plasmid</keyword>
<name>A0A2S0URX7_9RHOB</name>
<organism evidence="1 2">
    <name type="scientific">Paragemmobacter aquarius</name>
    <dbReference type="NCBI Taxonomy" id="2169400"/>
    <lineage>
        <taxon>Bacteria</taxon>
        <taxon>Pseudomonadati</taxon>
        <taxon>Pseudomonadota</taxon>
        <taxon>Alphaproteobacteria</taxon>
        <taxon>Rhodobacterales</taxon>
        <taxon>Paracoccaceae</taxon>
        <taxon>Paragemmobacter</taxon>
    </lineage>
</organism>
<keyword evidence="2" id="KW-1185">Reference proteome</keyword>
<sequence length="152" mass="17217">MDQAGTDTRILQLSRNPYSLGIAAKYLSEIDLFTRFEFGPTLSSLMHQINDGTHLIVERNDRICGYVGWVRTTKDVAEDWLRNQGPLRKVADGDAIVVTIFHAQDSGDILRMIKAAKKMAPGLPVYWKRFYENERAPSPRAVKIRRSAPDTP</sequence>
<reference evidence="1 2" key="1">
    <citation type="submission" date="2018-04" db="EMBL/GenBank/DDBJ databases">
        <title>Genome sequencing of Gemmobacter.</title>
        <authorList>
            <person name="Yi H."/>
            <person name="Baek M.-G."/>
        </authorList>
    </citation>
    <scope>NUCLEOTIDE SEQUENCE [LARGE SCALE GENOMIC DNA]</scope>
    <source>
        <strain evidence="1 2">HYN0069</strain>
        <plasmid evidence="2">Plasmid unnamed1</plasmid>
    </source>
</reference>
<dbReference type="KEGG" id="geh:HYN69_18285"/>